<protein>
    <submittedName>
        <fullName evidence="4">RHS repeat-associated core domain-containing protein</fullName>
    </submittedName>
</protein>
<sequence>MRDGRLFVAMPALALLAALIAGPVAAQAKFKWEEHSALVKARQVVGALGPDFAGDDVGLYNGSLRFSATDVELPGNAALTVAIRRSFAVSEHRTQALAFGDWDIELPRVHGVFARQTGWVNASGSPSRCAVGSVAAAQPPAVTLGSNFFLPEQYWQGHQVDLPGRGSQELLLTAAGSQRPAGGPWYWVTNDWTYFGCLASVRNGSGQGFLAITADGTRYWFDWMASNGVEGLRAKVNQVEARSGDVILYRDRVSLYATRVEDRFGNWVTYSYANAADQPVRLTAVEASDGRRITLGYDGQGRVASVTAHGRSWSYQYGPGGSLTQVGLPDGSRWTIDFAALSSAGIRYVTQEPGEPWRDCFNPPDVLSGEAVGRITHPSGATAEFTVAPRRFGRSNVPYVCENVTGPYNDPNDDLPAYPVQFYALALLRKRVTGPGLAAAEWNYDYGGVFGFAPVQGHSFTEVRGPEGTYVRYTFGNRYRDNEGLLLRVERGTGPTGILESRDDEYQISGSGQPFPPMLGQSPQPRGDSFTAEALRPLKSSVTRRQGTDFSYLVTQYDAFGRPVSVIRASSLGTSRTERTEYFHHLGAWVLGQVARVTVTDTEPDVVLAEVEYDPTTALPLRFYAPGTTTTRGPLEQSLSYHADGTVWTVTDGRGQATTLTDWKRGIPQTIGQADGTVVKAGVNDQGWIVWREDERGSRTCYGYDGMGRVSGVTWPSGSQAGVCDASAWAPTGYAYVQVASSEYGLPAGHWRVVESRGSYRKATYYDGLWRPVIEREYDAADPGGTQRFRGWRHDAYGRVVFEGYPRASASGIASFGQGVGTAYDALGRVTRVSQDSELGPLVTTTAYLSGYKTRVTNPRGYSTLTEYLAWDQPSTAWPVKIVQAEGQPEQQSTQIARNAFGHPTRLTRSGMYDGSAQSVVRQYVYDAQQRLCKRIEPETGATLFAYDAAGNLAWSAEGTGLSTLSCDRGSVAAADKVLRRYDARNRLILVDYPDDTPDVSTTYHPDGAVHQVVSGQVTLTYGYNRLGRLTSERLQYGSLDWLTQYGYTALGHLATLTYRDGHQVNYAPNALGQPTQAGTYATGVTYHPNGAIKQFTYGNGLVHTLSQNIRGLPERSRDALGSTVILDDSYDYDHNGNVAAISDGLPGQPGNRDMRYDALDRLLGVTAGSAQGGNGSFAYDALDNLRRLAQGSRDYRLAYDAANRNHQVKDAAGAGVFSQSYDARGRLVQRQWVGGPTDTFSFDLAHRLTASTVGGLSSTYVYDGLGRRVREVQGASTYFQYGQDGRLLYTNDLKTQFRHNHIYLGGTLVATRTVSFDGAVRYVRYQHTDALGSPVAETDEAGQGVGRERLTAWGEPADGTWRNGPGFTGHRMDAATRLVYMQQRYYDPVIGRFLSVDPVAADMTTGWNSNRYNYAANNPYANRDPDGRACDSLSGSGCGMSASGQSTSDPAAARAAAGLVVDFIPVVGDAKAVFEAIQDPSAVNIAAAGVGLVPVFGDAAGKAIKAGSNIAENAAKGARAEDAVATSLGDSVAGRRVTLEASTGQRSVADIVTTDRGVVEVKSGGGRLSPGQRAVQADIDAGRPVTPRGQNAANAGLEPGKPTQMKCYDVKRC</sequence>
<organism evidence="4 5">
    <name type="scientific">Arenimonas fontis</name>
    <dbReference type="NCBI Taxonomy" id="2608255"/>
    <lineage>
        <taxon>Bacteria</taxon>
        <taxon>Pseudomonadati</taxon>
        <taxon>Pseudomonadota</taxon>
        <taxon>Gammaproteobacteria</taxon>
        <taxon>Lysobacterales</taxon>
        <taxon>Lysobacteraceae</taxon>
        <taxon>Arenimonas</taxon>
    </lineage>
</organism>
<dbReference type="PANTHER" id="PTHR32305:SF15">
    <property type="entry name" value="PROTEIN RHSA-RELATED"/>
    <property type="match status" value="1"/>
</dbReference>
<dbReference type="RefSeq" id="WP_149859633.1">
    <property type="nucleotide sequence ID" value="NZ_VUOD01000002.1"/>
</dbReference>
<dbReference type="InterPro" id="IPR056823">
    <property type="entry name" value="TEN-like_YD-shell"/>
</dbReference>
<dbReference type="InterPro" id="IPR031325">
    <property type="entry name" value="RHS_repeat"/>
</dbReference>
<reference evidence="4 5" key="2">
    <citation type="submission" date="2019-09" db="EMBL/GenBank/DDBJ databases">
        <authorList>
            <person name="Mazur A."/>
        </authorList>
    </citation>
    <scope>NUCLEOTIDE SEQUENCE [LARGE SCALE GENOMIC DNA]</scope>
    <source>
        <strain evidence="4 5">3729k</strain>
    </source>
</reference>
<feature type="chain" id="PRO_5022805099" evidence="2">
    <location>
        <begin position="27"/>
        <end position="1614"/>
    </location>
</feature>
<dbReference type="Pfam" id="PF25023">
    <property type="entry name" value="TEN_YD-shell"/>
    <property type="match status" value="1"/>
</dbReference>
<feature type="domain" description="Teneurin-like YD-shell" evidence="3">
    <location>
        <begin position="1121"/>
        <end position="1420"/>
    </location>
</feature>
<evidence type="ECO:0000313" key="4">
    <source>
        <dbReference type="EMBL" id="KAA2285531.1"/>
    </source>
</evidence>
<comment type="caution">
    <text evidence="4">The sequence shown here is derived from an EMBL/GenBank/DDBJ whole genome shotgun (WGS) entry which is preliminary data.</text>
</comment>
<evidence type="ECO:0000256" key="1">
    <source>
        <dbReference type="ARBA" id="ARBA00022737"/>
    </source>
</evidence>
<keyword evidence="1" id="KW-0677">Repeat</keyword>
<dbReference type="NCBIfam" id="TIGR03696">
    <property type="entry name" value="Rhs_assc_core"/>
    <property type="match status" value="1"/>
</dbReference>
<dbReference type="InterPro" id="IPR006530">
    <property type="entry name" value="YD"/>
</dbReference>
<dbReference type="PANTHER" id="PTHR32305">
    <property type="match status" value="1"/>
</dbReference>
<keyword evidence="5" id="KW-1185">Reference proteome</keyword>
<dbReference type="Gene3D" id="2.180.10.10">
    <property type="entry name" value="RHS repeat-associated core"/>
    <property type="match status" value="2"/>
</dbReference>
<dbReference type="EMBL" id="VUOD01000002">
    <property type="protein sequence ID" value="KAA2285531.1"/>
    <property type="molecule type" value="Genomic_DNA"/>
</dbReference>
<dbReference type="InterPro" id="IPR050708">
    <property type="entry name" value="T6SS_VgrG/RHS"/>
</dbReference>
<gene>
    <name evidence="4" type="ORF">F0415_02515</name>
</gene>
<accession>A0A5B2ZER6</accession>
<dbReference type="Pfam" id="PF05593">
    <property type="entry name" value="RHS_repeat"/>
    <property type="match status" value="1"/>
</dbReference>
<dbReference type="Proteomes" id="UP000322165">
    <property type="component" value="Unassembled WGS sequence"/>
</dbReference>
<evidence type="ECO:0000259" key="3">
    <source>
        <dbReference type="Pfam" id="PF25023"/>
    </source>
</evidence>
<reference evidence="4 5" key="1">
    <citation type="submission" date="2019-09" db="EMBL/GenBank/DDBJ databases">
        <title>Arenimonas chukotkensis sp. nov., a bacterium isolated from Chukotka hot spring, Arctic region, Russia.</title>
        <authorList>
            <person name="Zayulina K.S."/>
            <person name="Prokofeva M.I."/>
            <person name="Elcheninov A.G."/>
            <person name="Novikov A."/>
            <person name="Kochetkova T.V."/>
            <person name="Kublanov I.V."/>
        </authorList>
    </citation>
    <scope>NUCLEOTIDE SEQUENCE [LARGE SCALE GENOMIC DNA]</scope>
    <source>
        <strain evidence="4 5">3729k</strain>
    </source>
</reference>
<name>A0A5B2ZER6_9GAMM</name>
<dbReference type="InterPro" id="IPR022385">
    <property type="entry name" value="Rhs_assc_core"/>
</dbReference>
<evidence type="ECO:0000313" key="5">
    <source>
        <dbReference type="Proteomes" id="UP000322165"/>
    </source>
</evidence>
<proteinExistence type="predicted"/>
<evidence type="ECO:0000256" key="2">
    <source>
        <dbReference type="SAM" id="SignalP"/>
    </source>
</evidence>
<feature type="signal peptide" evidence="2">
    <location>
        <begin position="1"/>
        <end position="26"/>
    </location>
</feature>
<dbReference type="NCBIfam" id="TIGR01643">
    <property type="entry name" value="YD_repeat_2x"/>
    <property type="match status" value="1"/>
</dbReference>
<keyword evidence="2" id="KW-0732">Signal</keyword>